<evidence type="ECO:0008006" key="4">
    <source>
        <dbReference type="Google" id="ProtNLM"/>
    </source>
</evidence>
<feature type="signal peptide" evidence="1">
    <location>
        <begin position="1"/>
        <end position="23"/>
    </location>
</feature>
<reference evidence="2 3" key="1">
    <citation type="submission" date="2021-12" db="EMBL/GenBank/DDBJ databases">
        <title>Genome sequence of Kibdelosporangium philippinense ATCC 49844.</title>
        <authorList>
            <person name="Fedorov E.A."/>
            <person name="Omeragic M."/>
            <person name="Shalygina K.F."/>
            <person name="Maclea K.S."/>
        </authorList>
    </citation>
    <scope>NUCLEOTIDE SEQUENCE [LARGE SCALE GENOMIC DNA]</scope>
    <source>
        <strain evidence="2 3">ATCC 49844</strain>
    </source>
</reference>
<gene>
    <name evidence="2" type="ORF">LWC34_42510</name>
</gene>
<sequence length="266" mass="29652">MKVVATIGVAMAMAIGAAGTGSAAQTDYGKERAPLHPADSADVQRTAGHSFWEVNNAGELVYWSRSGTTFIRDVRGWGWNNTHQITALSPNVFLEIKPDYRLARWTWNGRNRSFTEEIVGTGWQTARKITGIDSNRFLEINVNGNLYLWTFTSSGLVRQQIGTGWGQSRLLAGLGGPGYIHFFEVEDSGGGSEWYTDSNGQLVENPFKANFNDVRLMAGLDSSHFIFVTNDGTLWEYVVTWIEEEQGWFWVASKRGQGWNNSRLIG</sequence>
<comment type="caution">
    <text evidence="2">The sequence shown here is derived from an EMBL/GenBank/DDBJ whole genome shotgun (WGS) entry which is preliminary data.</text>
</comment>
<organism evidence="2 3">
    <name type="scientific">Kibdelosporangium philippinense</name>
    <dbReference type="NCBI Taxonomy" id="211113"/>
    <lineage>
        <taxon>Bacteria</taxon>
        <taxon>Bacillati</taxon>
        <taxon>Actinomycetota</taxon>
        <taxon>Actinomycetes</taxon>
        <taxon>Pseudonocardiales</taxon>
        <taxon>Pseudonocardiaceae</taxon>
        <taxon>Kibdelosporangium</taxon>
    </lineage>
</organism>
<evidence type="ECO:0000313" key="3">
    <source>
        <dbReference type="Proteomes" id="UP001521150"/>
    </source>
</evidence>
<dbReference type="RefSeq" id="WP_233730853.1">
    <property type="nucleotide sequence ID" value="NZ_JAJVCN010000003.1"/>
</dbReference>
<keyword evidence="1" id="KW-0732">Signal</keyword>
<accession>A0ABS8ZNW5</accession>
<dbReference type="EMBL" id="JAJVCN010000003">
    <property type="protein sequence ID" value="MCE7009443.1"/>
    <property type="molecule type" value="Genomic_DNA"/>
</dbReference>
<feature type="chain" id="PRO_5045837712" description="Tachylectin" evidence="1">
    <location>
        <begin position="24"/>
        <end position="266"/>
    </location>
</feature>
<keyword evidence="3" id="KW-1185">Reference proteome</keyword>
<proteinExistence type="predicted"/>
<evidence type="ECO:0000256" key="1">
    <source>
        <dbReference type="SAM" id="SignalP"/>
    </source>
</evidence>
<evidence type="ECO:0000313" key="2">
    <source>
        <dbReference type="EMBL" id="MCE7009443.1"/>
    </source>
</evidence>
<name>A0ABS8ZNW5_9PSEU</name>
<protein>
    <recommendedName>
        <fullName evidence="4">Tachylectin</fullName>
    </recommendedName>
</protein>
<dbReference type="Proteomes" id="UP001521150">
    <property type="component" value="Unassembled WGS sequence"/>
</dbReference>